<protein>
    <submittedName>
        <fullName evidence="5">Crp/Fnr family transcriptional regulator</fullName>
    </submittedName>
</protein>
<accession>A0A127VCN1</accession>
<dbReference type="Gene3D" id="1.10.10.10">
    <property type="entry name" value="Winged helix-like DNA-binding domain superfamily/Winged helix DNA-binding domain"/>
    <property type="match status" value="1"/>
</dbReference>
<dbReference type="CDD" id="cd00038">
    <property type="entry name" value="CAP_ED"/>
    <property type="match status" value="1"/>
</dbReference>
<evidence type="ECO:0000256" key="1">
    <source>
        <dbReference type="ARBA" id="ARBA00023015"/>
    </source>
</evidence>
<dbReference type="Proteomes" id="UP000071561">
    <property type="component" value="Chromosome"/>
</dbReference>
<dbReference type="PANTHER" id="PTHR24567">
    <property type="entry name" value="CRP FAMILY TRANSCRIPTIONAL REGULATORY PROTEIN"/>
    <property type="match status" value="1"/>
</dbReference>
<dbReference type="PROSITE" id="PS51063">
    <property type="entry name" value="HTH_CRP_2"/>
    <property type="match status" value="1"/>
</dbReference>
<sequence>MGYLPSLYLSEMKLFSPLLEEELQAISQRRTLTAGTVMMPSNSYVRSIPIVLKGSMRVIREDNDGREVLLYYIKPGESCIMSFLAGIHEDTSKVKLVVEEDSEVLMIPISKASEWIKVYPEWADFIFKLYHIRFEELLDVINAVSFQKLDDRIVSLLKRKASIYQSNDLSITHQQLAEELGTTPEVISRLLKQMEKQKMVILSRNKITLNPTT</sequence>
<dbReference type="InterPro" id="IPR050397">
    <property type="entry name" value="Env_Response_Regulators"/>
</dbReference>
<dbReference type="InterPro" id="IPR014710">
    <property type="entry name" value="RmlC-like_jellyroll"/>
</dbReference>
<dbReference type="GO" id="GO:0003677">
    <property type="term" value="F:DNA binding"/>
    <property type="evidence" value="ECO:0007669"/>
    <property type="project" value="UniProtKB-KW"/>
</dbReference>
<dbReference type="InterPro" id="IPR000595">
    <property type="entry name" value="cNMP-bd_dom"/>
</dbReference>
<dbReference type="PANTHER" id="PTHR24567:SF26">
    <property type="entry name" value="REGULATORY PROTEIN YEIL"/>
    <property type="match status" value="1"/>
</dbReference>
<keyword evidence="6" id="KW-1185">Reference proteome</keyword>
<dbReference type="Gene3D" id="2.60.120.10">
    <property type="entry name" value="Jelly Rolls"/>
    <property type="match status" value="1"/>
</dbReference>
<evidence type="ECO:0000256" key="2">
    <source>
        <dbReference type="ARBA" id="ARBA00023125"/>
    </source>
</evidence>
<dbReference type="GO" id="GO:0005829">
    <property type="term" value="C:cytosol"/>
    <property type="evidence" value="ECO:0007669"/>
    <property type="project" value="TreeGrafter"/>
</dbReference>
<evidence type="ECO:0000313" key="5">
    <source>
        <dbReference type="EMBL" id="AMP99064.1"/>
    </source>
</evidence>
<dbReference type="PATRIC" id="fig|188932.3.peg.2266"/>
<reference evidence="5 6" key="1">
    <citation type="submission" date="2016-03" db="EMBL/GenBank/DDBJ databases">
        <title>Complete genome sequence of Pedobacter cryoconitis PAMC 27485.</title>
        <authorList>
            <person name="Lee J."/>
            <person name="Kim O.-S."/>
        </authorList>
    </citation>
    <scope>NUCLEOTIDE SEQUENCE [LARGE SCALE GENOMIC DNA]</scope>
    <source>
        <strain evidence="5 6">PAMC 27485</strain>
    </source>
</reference>
<dbReference type="InterPro" id="IPR018490">
    <property type="entry name" value="cNMP-bd_dom_sf"/>
</dbReference>
<dbReference type="AlphaFoldDB" id="A0A127VCN1"/>
<dbReference type="InterPro" id="IPR012318">
    <property type="entry name" value="HTH_CRP"/>
</dbReference>
<organism evidence="5 6">
    <name type="scientific">Pedobacter cryoconitis</name>
    <dbReference type="NCBI Taxonomy" id="188932"/>
    <lineage>
        <taxon>Bacteria</taxon>
        <taxon>Pseudomonadati</taxon>
        <taxon>Bacteroidota</taxon>
        <taxon>Sphingobacteriia</taxon>
        <taxon>Sphingobacteriales</taxon>
        <taxon>Sphingobacteriaceae</taxon>
        <taxon>Pedobacter</taxon>
    </lineage>
</organism>
<gene>
    <name evidence="5" type="ORF">AY601_2163</name>
</gene>
<keyword evidence="3" id="KW-0804">Transcription</keyword>
<feature type="domain" description="HTH crp-type" evidence="4">
    <location>
        <begin position="147"/>
        <end position="213"/>
    </location>
</feature>
<evidence type="ECO:0000259" key="4">
    <source>
        <dbReference type="PROSITE" id="PS51063"/>
    </source>
</evidence>
<dbReference type="EMBL" id="CP014504">
    <property type="protein sequence ID" value="AMP99064.1"/>
    <property type="molecule type" value="Genomic_DNA"/>
</dbReference>
<dbReference type="PRINTS" id="PR00034">
    <property type="entry name" value="HTHCRP"/>
</dbReference>
<dbReference type="InterPro" id="IPR036388">
    <property type="entry name" value="WH-like_DNA-bd_sf"/>
</dbReference>
<dbReference type="SMART" id="SM00419">
    <property type="entry name" value="HTH_CRP"/>
    <property type="match status" value="1"/>
</dbReference>
<dbReference type="KEGG" id="pcm:AY601_2163"/>
<proteinExistence type="predicted"/>
<dbReference type="GO" id="GO:0003700">
    <property type="term" value="F:DNA-binding transcription factor activity"/>
    <property type="evidence" value="ECO:0007669"/>
    <property type="project" value="TreeGrafter"/>
</dbReference>
<name>A0A127VCN1_9SPHI</name>
<keyword evidence="2" id="KW-0238">DNA-binding</keyword>
<keyword evidence="1" id="KW-0805">Transcription regulation</keyword>
<evidence type="ECO:0000256" key="3">
    <source>
        <dbReference type="ARBA" id="ARBA00023163"/>
    </source>
</evidence>
<dbReference type="Pfam" id="PF00027">
    <property type="entry name" value="cNMP_binding"/>
    <property type="match status" value="1"/>
</dbReference>
<dbReference type="SUPFAM" id="SSF46785">
    <property type="entry name" value="Winged helix' DNA-binding domain"/>
    <property type="match status" value="1"/>
</dbReference>
<dbReference type="InterPro" id="IPR036390">
    <property type="entry name" value="WH_DNA-bd_sf"/>
</dbReference>
<evidence type="ECO:0000313" key="6">
    <source>
        <dbReference type="Proteomes" id="UP000071561"/>
    </source>
</evidence>
<dbReference type="SUPFAM" id="SSF51206">
    <property type="entry name" value="cAMP-binding domain-like"/>
    <property type="match status" value="1"/>
</dbReference>
<dbReference type="Pfam" id="PF13545">
    <property type="entry name" value="HTH_Crp_2"/>
    <property type="match status" value="1"/>
</dbReference>